<protein>
    <submittedName>
        <fullName evidence="2">Alkylated DNA repair protein</fullName>
    </submittedName>
</protein>
<dbReference type="PROSITE" id="PS51257">
    <property type="entry name" value="PROKAR_LIPOPROTEIN"/>
    <property type="match status" value="1"/>
</dbReference>
<keyword evidence="3" id="KW-1185">Reference proteome</keyword>
<gene>
    <name evidence="2" type="ORF">GCM10011354_14660</name>
</gene>
<dbReference type="AlphaFoldDB" id="A0A8J3A9M2"/>
<dbReference type="Gene3D" id="2.60.120.590">
    <property type="entry name" value="Alpha-ketoglutarate-dependent dioxygenase AlkB-like"/>
    <property type="match status" value="1"/>
</dbReference>
<feature type="domain" description="Fe2OG dioxygenase" evidence="1">
    <location>
        <begin position="113"/>
        <end position="209"/>
    </location>
</feature>
<evidence type="ECO:0000259" key="1">
    <source>
        <dbReference type="PROSITE" id="PS51471"/>
    </source>
</evidence>
<proteinExistence type="predicted"/>
<dbReference type="SUPFAM" id="SSF51197">
    <property type="entry name" value="Clavaminate synthase-like"/>
    <property type="match status" value="1"/>
</dbReference>
<dbReference type="InterPro" id="IPR037151">
    <property type="entry name" value="AlkB-like_sf"/>
</dbReference>
<dbReference type="PANTHER" id="PTHR31212:SF4">
    <property type="entry name" value="ALPHA-KETOGLUTARATE-DEPENDENT DIOXYGENASE ALKB HOMOLOG 3"/>
    <property type="match status" value="1"/>
</dbReference>
<name>A0A8J3A9M2_9ACTN</name>
<dbReference type="RefSeq" id="WP_205745502.1">
    <property type="nucleotide sequence ID" value="NZ_BMHA01000004.1"/>
</dbReference>
<dbReference type="GO" id="GO:0006307">
    <property type="term" value="P:DNA alkylation repair"/>
    <property type="evidence" value="ECO:0007669"/>
    <property type="project" value="InterPro"/>
</dbReference>
<evidence type="ECO:0000313" key="3">
    <source>
        <dbReference type="Proteomes" id="UP000650511"/>
    </source>
</evidence>
<comment type="caution">
    <text evidence="2">The sequence shown here is derived from an EMBL/GenBank/DDBJ whole genome shotgun (WGS) entry which is preliminary data.</text>
</comment>
<reference evidence="2" key="1">
    <citation type="journal article" date="2014" name="Int. J. Syst. Evol. Microbiol.">
        <title>Complete genome sequence of Corynebacterium casei LMG S-19264T (=DSM 44701T), isolated from a smear-ripened cheese.</title>
        <authorList>
            <consortium name="US DOE Joint Genome Institute (JGI-PGF)"/>
            <person name="Walter F."/>
            <person name="Albersmeier A."/>
            <person name="Kalinowski J."/>
            <person name="Ruckert C."/>
        </authorList>
    </citation>
    <scope>NUCLEOTIDE SEQUENCE</scope>
    <source>
        <strain evidence="2">CGMCC 1.14988</strain>
    </source>
</reference>
<dbReference type="Pfam" id="PF13532">
    <property type="entry name" value="2OG-FeII_Oxy_2"/>
    <property type="match status" value="1"/>
</dbReference>
<reference evidence="2" key="2">
    <citation type="submission" date="2020-09" db="EMBL/GenBank/DDBJ databases">
        <authorList>
            <person name="Sun Q."/>
            <person name="Zhou Y."/>
        </authorList>
    </citation>
    <scope>NUCLEOTIDE SEQUENCE</scope>
    <source>
        <strain evidence="2">CGMCC 1.14988</strain>
    </source>
</reference>
<dbReference type="EMBL" id="BMHA01000004">
    <property type="protein sequence ID" value="GGI05550.1"/>
    <property type="molecule type" value="Genomic_DNA"/>
</dbReference>
<dbReference type="PANTHER" id="PTHR31212">
    <property type="entry name" value="ALPHA-KETOGLUTARATE-DEPENDENT DIOXYGENASE ALKB HOMOLOG 3"/>
    <property type="match status" value="1"/>
</dbReference>
<dbReference type="InterPro" id="IPR005123">
    <property type="entry name" value="Oxoglu/Fe-dep_dioxygenase_dom"/>
</dbReference>
<sequence length="210" mass="23060">MFDRLGRMSDFAWQSSLLGACAPSVDEDFDALVRTELSAGAWVDHLPGWLQGADEVFATALQELPWGQRTQRLHGQDLLQPRLTASIPVADPPAGLEILPRIGRLLDARYGRHFERVGANLYRDGRDSVAWHGDRIARDLPQAVIAIVSLGEPRTFRLRPRDGGASIGFSLGAGDLLVMGGSCQRTWQHTVPKVASAGPRISLTYRHAYP</sequence>
<dbReference type="GO" id="GO:0051213">
    <property type="term" value="F:dioxygenase activity"/>
    <property type="evidence" value="ECO:0007669"/>
    <property type="project" value="InterPro"/>
</dbReference>
<dbReference type="Proteomes" id="UP000650511">
    <property type="component" value="Unassembled WGS sequence"/>
</dbReference>
<dbReference type="PROSITE" id="PS51471">
    <property type="entry name" value="FE2OG_OXY"/>
    <property type="match status" value="1"/>
</dbReference>
<accession>A0A8J3A9M2</accession>
<evidence type="ECO:0000313" key="2">
    <source>
        <dbReference type="EMBL" id="GGI05550.1"/>
    </source>
</evidence>
<organism evidence="2 3">
    <name type="scientific">Egicoccus halophilus</name>
    <dbReference type="NCBI Taxonomy" id="1670830"/>
    <lineage>
        <taxon>Bacteria</taxon>
        <taxon>Bacillati</taxon>
        <taxon>Actinomycetota</taxon>
        <taxon>Nitriliruptoria</taxon>
        <taxon>Egicoccales</taxon>
        <taxon>Egicoccaceae</taxon>
        <taxon>Egicoccus</taxon>
    </lineage>
</organism>
<dbReference type="InterPro" id="IPR027450">
    <property type="entry name" value="AlkB-like"/>
</dbReference>
<dbReference type="InterPro" id="IPR032854">
    <property type="entry name" value="ALKBH3"/>
</dbReference>